<evidence type="ECO:0000313" key="3">
    <source>
        <dbReference type="Proteomes" id="UP000887572"/>
    </source>
</evidence>
<dbReference type="PROSITE" id="PS50821">
    <property type="entry name" value="PAZ"/>
    <property type="match status" value="1"/>
</dbReference>
<dbReference type="InterPro" id="IPR003100">
    <property type="entry name" value="PAZ_dom"/>
</dbReference>
<accession>A0A914HLG2</accession>
<evidence type="ECO:0000259" key="2">
    <source>
        <dbReference type="PROSITE" id="PS50821"/>
    </source>
</evidence>
<organism evidence="3 4">
    <name type="scientific">Globodera rostochiensis</name>
    <name type="common">Golden nematode worm</name>
    <name type="synonym">Heterodera rostochiensis</name>
    <dbReference type="NCBI Taxonomy" id="31243"/>
    <lineage>
        <taxon>Eukaryota</taxon>
        <taxon>Metazoa</taxon>
        <taxon>Ecdysozoa</taxon>
        <taxon>Nematoda</taxon>
        <taxon>Chromadorea</taxon>
        <taxon>Rhabditida</taxon>
        <taxon>Tylenchina</taxon>
        <taxon>Tylenchomorpha</taxon>
        <taxon>Tylenchoidea</taxon>
        <taxon>Heteroderidae</taxon>
        <taxon>Heteroderinae</taxon>
        <taxon>Globodera</taxon>
    </lineage>
</organism>
<feature type="compositionally biased region" description="Polar residues" evidence="1">
    <location>
        <begin position="150"/>
        <end position="166"/>
    </location>
</feature>
<dbReference type="SUPFAM" id="SSF101690">
    <property type="entry name" value="PAZ domain"/>
    <property type="match status" value="1"/>
</dbReference>
<dbReference type="Gene3D" id="2.170.260.10">
    <property type="entry name" value="paz domain"/>
    <property type="match status" value="1"/>
</dbReference>
<reference evidence="4" key="1">
    <citation type="submission" date="2022-11" db="UniProtKB">
        <authorList>
            <consortium name="WormBaseParasite"/>
        </authorList>
    </citation>
    <scope>IDENTIFICATION</scope>
</reference>
<feature type="region of interest" description="Disordered" evidence="1">
    <location>
        <begin position="146"/>
        <end position="186"/>
    </location>
</feature>
<feature type="domain" description="PAZ" evidence="2">
    <location>
        <begin position="3"/>
        <end position="124"/>
    </location>
</feature>
<dbReference type="Proteomes" id="UP000887572">
    <property type="component" value="Unplaced"/>
</dbReference>
<sequence>MVLVSDFTAKHLNCPTKSLRDRLNHPEDRISALSLLIGRKVRTTYKDRNGMSKVFFIDGMTSKGAAFVPAYGRLRQPYNINVAAHFYARHRIKLHQPYAPCIIERFSGGGEDRVYPLELLELVEEDKNNGEAQRWLGKIFMERDKDNIGQRPNSSSSNGSPLVFQNNEEEDNTGRDGCTQPSYTCW</sequence>
<dbReference type="WBParaSite" id="Gr19_v10_g2429.t1">
    <property type="protein sequence ID" value="Gr19_v10_g2429.t1"/>
    <property type="gene ID" value="Gr19_v10_g2429"/>
</dbReference>
<evidence type="ECO:0000256" key="1">
    <source>
        <dbReference type="SAM" id="MobiDB-lite"/>
    </source>
</evidence>
<dbReference type="AlphaFoldDB" id="A0A914HLG2"/>
<protein>
    <submittedName>
        <fullName evidence="4">PAZ domain-containing protein</fullName>
    </submittedName>
</protein>
<dbReference type="InterPro" id="IPR036085">
    <property type="entry name" value="PAZ_dom_sf"/>
</dbReference>
<dbReference type="GO" id="GO:0003723">
    <property type="term" value="F:RNA binding"/>
    <property type="evidence" value="ECO:0007669"/>
    <property type="project" value="InterPro"/>
</dbReference>
<keyword evidence="3" id="KW-1185">Reference proteome</keyword>
<evidence type="ECO:0000313" key="4">
    <source>
        <dbReference type="WBParaSite" id="Gr19_v10_g2429.t1"/>
    </source>
</evidence>
<proteinExistence type="predicted"/>
<name>A0A914HLG2_GLORO</name>